<evidence type="ECO:0000256" key="1">
    <source>
        <dbReference type="SAM" id="MobiDB-lite"/>
    </source>
</evidence>
<feature type="compositionally biased region" description="Basic and acidic residues" evidence="1">
    <location>
        <begin position="382"/>
        <end position="396"/>
    </location>
</feature>
<name>A0A8K0KIR0_LADFU</name>
<protein>
    <submittedName>
        <fullName evidence="2">Uncharacterized protein</fullName>
    </submittedName>
</protein>
<dbReference type="Gene3D" id="1.20.5.190">
    <property type="match status" value="1"/>
</dbReference>
<dbReference type="AlphaFoldDB" id="A0A8K0KIR0"/>
<feature type="compositionally biased region" description="Low complexity" evidence="1">
    <location>
        <begin position="63"/>
        <end position="74"/>
    </location>
</feature>
<evidence type="ECO:0000313" key="3">
    <source>
        <dbReference type="Proteomes" id="UP000792457"/>
    </source>
</evidence>
<feature type="compositionally biased region" description="Low complexity" evidence="1">
    <location>
        <begin position="18"/>
        <end position="33"/>
    </location>
</feature>
<dbReference type="Proteomes" id="UP000792457">
    <property type="component" value="Unassembled WGS sequence"/>
</dbReference>
<accession>A0A8K0KIR0</accession>
<feature type="compositionally biased region" description="Basic and acidic residues" evidence="1">
    <location>
        <begin position="95"/>
        <end position="107"/>
    </location>
</feature>
<proteinExistence type="predicted"/>
<reference evidence="2" key="1">
    <citation type="submission" date="2013-04" db="EMBL/GenBank/DDBJ databases">
        <authorList>
            <person name="Qu J."/>
            <person name="Murali S.C."/>
            <person name="Bandaranaike D."/>
            <person name="Bellair M."/>
            <person name="Blankenburg K."/>
            <person name="Chao H."/>
            <person name="Dinh H."/>
            <person name="Doddapaneni H."/>
            <person name="Downs B."/>
            <person name="Dugan-Rocha S."/>
            <person name="Elkadiri S."/>
            <person name="Gnanaolivu R.D."/>
            <person name="Hernandez B."/>
            <person name="Javaid M."/>
            <person name="Jayaseelan J.C."/>
            <person name="Lee S."/>
            <person name="Li M."/>
            <person name="Ming W."/>
            <person name="Munidasa M."/>
            <person name="Muniz J."/>
            <person name="Nguyen L."/>
            <person name="Ongeri F."/>
            <person name="Osuji N."/>
            <person name="Pu L.-L."/>
            <person name="Puazo M."/>
            <person name="Qu C."/>
            <person name="Quiroz J."/>
            <person name="Raj R."/>
            <person name="Weissenberger G."/>
            <person name="Xin Y."/>
            <person name="Zou X."/>
            <person name="Han Y."/>
            <person name="Richards S."/>
            <person name="Worley K."/>
            <person name="Muzny D."/>
            <person name="Gibbs R."/>
        </authorList>
    </citation>
    <scope>NUCLEOTIDE SEQUENCE</scope>
    <source>
        <strain evidence="2">Sampled in the wild</strain>
    </source>
</reference>
<feature type="region of interest" description="Disordered" evidence="1">
    <location>
        <begin position="1"/>
        <end position="111"/>
    </location>
</feature>
<sequence length="452" mass="49844">MELHVNIPPDGSGGGGPCSSLPSPTGSTSSAGEGSTGSAGTGISSSRPHRLAKRPSVDSGIHLGTSSLSSSTSGQMNMGDNGGSNYGGLKFRGRNGRETPKLSRFDRSMSLPLNSPVNIVDSSTNDSISSEGHDLSRMSPVRRMDFALCEVVTGPRSESPIIDVEAVSDEESSEAKQSLVGEQDVRVLALAEQIIAAIPERIKNESEEMMSHEPSPQPESASSSHSNHTSLSEPFLEPMMDEPPSSSFEPAEFNFEFNIMMWELPAPVFLQHPLVVCKVPAHLLLILRLLLQQLLISYAYFKQMTKAAMYRSYCEHKRFKKSQEAAVCIQNYYRNYREQERGRQSREGTPTGAGLKRTYSQRRQHQAARKIQQFMRQSKNKLQRERALAAERERQEALSSSTVDVQQRLHSRDNLASTDLNRVRKDPSNVAGLSDDMSGGHLSMDSKKHKHL</sequence>
<feature type="compositionally biased region" description="Polar residues" evidence="1">
    <location>
        <begin position="116"/>
        <end position="130"/>
    </location>
</feature>
<feature type="region of interest" description="Disordered" evidence="1">
    <location>
        <begin position="339"/>
        <end position="362"/>
    </location>
</feature>
<keyword evidence="3" id="KW-1185">Reference proteome</keyword>
<feature type="region of interest" description="Disordered" evidence="1">
    <location>
        <begin position="116"/>
        <end position="135"/>
    </location>
</feature>
<feature type="region of interest" description="Disordered" evidence="1">
    <location>
        <begin position="206"/>
        <end position="243"/>
    </location>
</feature>
<reference evidence="2" key="2">
    <citation type="submission" date="2017-10" db="EMBL/GenBank/DDBJ databases">
        <title>Ladona fulva Genome sequencing and assembly.</title>
        <authorList>
            <person name="Murali S."/>
            <person name="Richards S."/>
            <person name="Bandaranaike D."/>
            <person name="Bellair M."/>
            <person name="Blankenburg K."/>
            <person name="Chao H."/>
            <person name="Dinh H."/>
            <person name="Doddapaneni H."/>
            <person name="Dugan-Rocha S."/>
            <person name="Elkadiri S."/>
            <person name="Gnanaolivu R."/>
            <person name="Hernandez B."/>
            <person name="Skinner E."/>
            <person name="Javaid M."/>
            <person name="Lee S."/>
            <person name="Li M."/>
            <person name="Ming W."/>
            <person name="Munidasa M."/>
            <person name="Muniz J."/>
            <person name="Nguyen L."/>
            <person name="Hughes D."/>
            <person name="Osuji N."/>
            <person name="Pu L.-L."/>
            <person name="Puazo M."/>
            <person name="Qu C."/>
            <person name="Quiroz J."/>
            <person name="Raj R."/>
            <person name="Weissenberger G."/>
            <person name="Xin Y."/>
            <person name="Zou X."/>
            <person name="Han Y."/>
            <person name="Worley K."/>
            <person name="Muzny D."/>
            <person name="Gibbs R."/>
        </authorList>
    </citation>
    <scope>NUCLEOTIDE SEQUENCE</scope>
    <source>
        <strain evidence="2">Sampled in the wild</strain>
    </source>
</reference>
<comment type="caution">
    <text evidence="2">The sequence shown here is derived from an EMBL/GenBank/DDBJ whole genome shotgun (WGS) entry which is preliminary data.</text>
</comment>
<organism evidence="2 3">
    <name type="scientific">Ladona fulva</name>
    <name type="common">Scarce chaser dragonfly</name>
    <name type="synonym">Libellula fulva</name>
    <dbReference type="NCBI Taxonomy" id="123851"/>
    <lineage>
        <taxon>Eukaryota</taxon>
        <taxon>Metazoa</taxon>
        <taxon>Ecdysozoa</taxon>
        <taxon>Arthropoda</taxon>
        <taxon>Hexapoda</taxon>
        <taxon>Insecta</taxon>
        <taxon>Pterygota</taxon>
        <taxon>Palaeoptera</taxon>
        <taxon>Odonata</taxon>
        <taxon>Epiprocta</taxon>
        <taxon>Anisoptera</taxon>
        <taxon>Libelluloidea</taxon>
        <taxon>Libellulidae</taxon>
        <taxon>Ladona</taxon>
    </lineage>
</organism>
<gene>
    <name evidence="2" type="ORF">J437_LFUL012564</name>
</gene>
<feature type="region of interest" description="Disordered" evidence="1">
    <location>
        <begin position="375"/>
        <end position="452"/>
    </location>
</feature>
<evidence type="ECO:0000313" key="2">
    <source>
        <dbReference type="EMBL" id="KAG8234420.1"/>
    </source>
</evidence>
<dbReference type="EMBL" id="KZ308811">
    <property type="protein sequence ID" value="KAG8234420.1"/>
    <property type="molecule type" value="Genomic_DNA"/>
</dbReference>
<feature type="compositionally biased region" description="Low complexity" evidence="1">
    <location>
        <begin position="212"/>
        <end position="234"/>
    </location>
</feature>
<dbReference type="OrthoDB" id="407555at2759"/>